<dbReference type="InterPro" id="IPR050549">
    <property type="entry name" value="MFS_Trehalose_Transporter"/>
</dbReference>
<dbReference type="Gene3D" id="1.20.1250.20">
    <property type="entry name" value="MFS general substrate transporter like domains"/>
    <property type="match status" value="1"/>
</dbReference>
<evidence type="ECO:0000256" key="3">
    <source>
        <dbReference type="ARBA" id="ARBA00022692"/>
    </source>
</evidence>
<feature type="transmembrane region" description="Helical" evidence="8">
    <location>
        <begin position="167"/>
        <end position="188"/>
    </location>
</feature>
<dbReference type="InterPro" id="IPR005829">
    <property type="entry name" value="Sugar_transporter_CS"/>
</dbReference>
<organism evidence="10 11">
    <name type="scientific">Exocentrus adspersus</name>
    <dbReference type="NCBI Taxonomy" id="1586481"/>
    <lineage>
        <taxon>Eukaryota</taxon>
        <taxon>Metazoa</taxon>
        <taxon>Ecdysozoa</taxon>
        <taxon>Arthropoda</taxon>
        <taxon>Hexapoda</taxon>
        <taxon>Insecta</taxon>
        <taxon>Pterygota</taxon>
        <taxon>Neoptera</taxon>
        <taxon>Endopterygota</taxon>
        <taxon>Coleoptera</taxon>
        <taxon>Polyphaga</taxon>
        <taxon>Cucujiformia</taxon>
        <taxon>Chrysomeloidea</taxon>
        <taxon>Cerambycidae</taxon>
        <taxon>Lamiinae</taxon>
        <taxon>Acanthocinini</taxon>
        <taxon>Exocentrus</taxon>
    </lineage>
</organism>
<feature type="transmembrane region" description="Helical" evidence="8">
    <location>
        <begin position="143"/>
        <end position="161"/>
    </location>
</feature>
<dbReference type="PROSITE" id="PS50850">
    <property type="entry name" value="MFS"/>
    <property type="match status" value="1"/>
</dbReference>
<feature type="domain" description="Major facilitator superfamily (MFS) profile" evidence="9">
    <location>
        <begin position="9"/>
        <end position="442"/>
    </location>
</feature>
<evidence type="ECO:0000313" key="10">
    <source>
        <dbReference type="EMBL" id="KAJ8920259.1"/>
    </source>
</evidence>
<keyword evidence="5 8" id="KW-0472">Membrane</keyword>
<keyword evidence="2" id="KW-1003">Cell membrane</keyword>
<feature type="transmembrane region" description="Helical" evidence="8">
    <location>
        <begin position="109"/>
        <end position="131"/>
    </location>
</feature>
<evidence type="ECO:0000256" key="2">
    <source>
        <dbReference type="ARBA" id="ARBA00022475"/>
    </source>
</evidence>
<sequence length="471" mass="52427">MLKASGYTLLSVFIVNLLATSGDITLSWTSPIYIQLYSRDPSINPLGRPITDDEDGWLGSLLTIGAIVGPLPFSLIAEKFGRKIALLCIAVPHIISYIVMAFARNIYLFYFGRIFGGLALGGGYTLLPMYITEISEDHNRGMMSLSLNIFWALGNFLPYAIGPFMSIMWFNLVLACIPTAFFIIFLVIGSETPYYLLGANKIEQAETSLVKLRSLSNDVVQKELEFMKAHLKDDEDSHFSDILRKAELRKALVICVFLIVAQAMSGYCAITFYLQPIFEAAGTSLSSDISALIVGSTMFLSSFVAPVLVDRLGRKILTIFSCFGTFVSLVILGSFFYVQDFTILDSDPINWMPIFSLILYILTFNFGLGSIPWILSSELFPNSVKQIAASTVSSTFWITSFLLTRFFNDMNDVLGKAGSFWFFAIICLAAALFSIIYMPETKGKSFSEIQEMLRSGNKDFGKEEGLHPEKF</sequence>
<feature type="transmembrane region" description="Helical" evidence="8">
    <location>
        <begin position="12"/>
        <end position="36"/>
    </location>
</feature>
<evidence type="ECO:0000313" key="11">
    <source>
        <dbReference type="Proteomes" id="UP001159042"/>
    </source>
</evidence>
<feature type="transmembrane region" description="Helical" evidence="8">
    <location>
        <begin position="419"/>
        <end position="438"/>
    </location>
</feature>
<gene>
    <name evidence="10" type="ORF">NQ315_011920</name>
</gene>
<feature type="transmembrane region" description="Helical" evidence="8">
    <location>
        <begin position="84"/>
        <end position="103"/>
    </location>
</feature>
<keyword evidence="6" id="KW-0325">Glycoprotein</keyword>
<dbReference type="PANTHER" id="PTHR48021">
    <property type="match status" value="1"/>
</dbReference>
<dbReference type="GO" id="GO:0022857">
    <property type="term" value="F:transmembrane transporter activity"/>
    <property type="evidence" value="ECO:0007669"/>
    <property type="project" value="InterPro"/>
</dbReference>
<evidence type="ECO:0000256" key="7">
    <source>
        <dbReference type="ARBA" id="ARBA00024348"/>
    </source>
</evidence>
<dbReference type="GO" id="GO:0005886">
    <property type="term" value="C:plasma membrane"/>
    <property type="evidence" value="ECO:0007669"/>
    <property type="project" value="UniProtKB-SubCell"/>
</dbReference>
<evidence type="ECO:0000256" key="1">
    <source>
        <dbReference type="ARBA" id="ARBA00004651"/>
    </source>
</evidence>
<accession>A0AAV8W0Z7</accession>
<comment type="subcellular location">
    <subcellularLocation>
        <location evidence="1">Cell membrane</location>
        <topology evidence="1">Multi-pass membrane protein</topology>
    </subcellularLocation>
</comment>
<feature type="transmembrane region" description="Helical" evidence="8">
    <location>
        <begin position="351"/>
        <end position="375"/>
    </location>
</feature>
<name>A0AAV8W0Z7_9CUCU</name>
<dbReference type="Proteomes" id="UP001159042">
    <property type="component" value="Unassembled WGS sequence"/>
</dbReference>
<keyword evidence="11" id="KW-1185">Reference proteome</keyword>
<keyword evidence="4 8" id="KW-1133">Transmembrane helix</keyword>
<feature type="transmembrane region" description="Helical" evidence="8">
    <location>
        <begin position="316"/>
        <end position="339"/>
    </location>
</feature>
<dbReference type="EMBL" id="JANEYG010000015">
    <property type="protein sequence ID" value="KAJ8920259.1"/>
    <property type="molecule type" value="Genomic_DNA"/>
</dbReference>
<dbReference type="InterPro" id="IPR036259">
    <property type="entry name" value="MFS_trans_sf"/>
</dbReference>
<dbReference type="InterPro" id="IPR020846">
    <property type="entry name" value="MFS_dom"/>
</dbReference>
<dbReference type="AlphaFoldDB" id="A0AAV8W0Z7"/>
<evidence type="ECO:0000256" key="6">
    <source>
        <dbReference type="ARBA" id="ARBA00023180"/>
    </source>
</evidence>
<feature type="transmembrane region" description="Helical" evidence="8">
    <location>
        <begin position="289"/>
        <end position="309"/>
    </location>
</feature>
<dbReference type="FunFam" id="1.20.1250.20:FF:000055">
    <property type="entry name" value="Facilitated trehalose transporter Tret1-2 homolog"/>
    <property type="match status" value="1"/>
</dbReference>
<protein>
    <recommendedName>
        <fullName evidence="9">Major facilitator superfamily (MFS) profile domain-containing protein</fullName>
    </recommendedName>
</protein>
<evidence type="ECO:0000256" key="4">
    <source>
        <dbReference type="ARBA" id="ARBA00022989"/>
    </source>
</evidence>
<evidence type="ECO:0000256" key="8">
    <source>
        <dbReference type="SAM" id="Phobius"/>
    </source>
</evidence>
<evidence type="ECO:0000259" key="9">
    <source>
        <dbReference type="PROSITE" id="PS50850"/>
    </source>
</evidence>
<evidence type="ECO:0000256" key="5">
    <source>
        <dbReference type="ARBA" id="ARBA00023136"/>
    </source>
</evidence>
<dbReference type="PANTHER" id="PTHR48021:SF47">
    <property type="entry name" value="GH17672P"/>
    <property type="match status" value="1"/>
</dbReference>
<keyword evidence="3 8" id="KW-0812">Transmembrane</keyword>
<dbReference type="SUPFAM" id="SSF103473">
    <property type="entry name" value="MFS general substrate transporter"/>
    <property type="match status" value="1"/>
</dbReference>
<feature type="transmembrane region" description="Helical" evidence="8">
    <location>
        <begin position="387"/>
        <end position="407"/>
    </location>
</feature>
<dbReference type="InterPro" id="IPR005828">
    <property type="entry name" value="MFS_sugar_transport-like"/>
</dbReference>
<feature type="transmembrane region" description="Helical" evidence="8">
    <location>
        <begin position="251"/>
        <end position="274"/>
    </location>
</feature>
<proteinExistence type="inferred from homology"/>
<dbReference type="Pfam" id="PF00083">
    <property type="entry name" value="Sugar_tr"/>
    <property type="match status" value="1"/>
</dbReference>
<feature type="transmembrane region" description="Helical" evidence="8">
    <location>
        <begin position="56"/>
        <end position="77"/>
    </location>
</feature>
<comment type="similarity">
    <text evidence="7">Belongs to the major facilitator superfamily. Sugar transporter (TC 2.A.1.1) family. Trehalose transporter subfamily.</text>
</comment>
<dbReference type="PROSITE" id="PS00217">
    <property type="entry name" value="SUGAR_TRANSPORT_2"/>
    <property type="match status" value="1"/>
</dbReference>
<reference evidence="10 11" key="1">
    <citation type="journal article" date="2023" name="Insect Mol. Biol.">
        <title>Genome sequencing provides insights into the evolution of gene families encoding plant cell wall-degrading enzymes in longhorned beetles.</title>
        <authorList>
            <person name="Shin N.R."/>
            <person name="Okamura Y."/>
            <person name="Kirsch R."/>
            <person name="Pauchet Y."/>
        </authorList>
    </citation>
    <scope>NUCLEOTIDE SEQUENCE [LARGE SCALE GENOMIC DNA]</scope>
    <source>
        <strain evidence="10">EAD_L_NR</strain>
    </source>
</reference>
<comment type="caution">
    <text evidence="10">The sequence shown here is derived from an EMBL/GenBank/DDBJ whole genome shotgun (WGS) entry which is preliminary data.</text>
</comment>
<dbReference type="InterPro" id="IPR003663">
    <property type="entry name" value="Sugar/inositol_transpt"/>
</dbReference>
<dbReference type="PRINTS" id="PR00171">
    <property type="entry name" value="SUGRTRNSPORT"/>
</dbReference>